<evidence type="ECO:0000256" key="10">
    <source>
        <dbReference type="ARBA" id="ARBA00022829"/>
    </source>
</evidence>
<evidence type="ECO:0000256" key="20">
    <source>
        <dbReference type="SAM" id="MobiDB-lite"/>
    </source>
</evidence>
<keyword evidence="6" id="KW-0132">Cell division</keyword>
<dbReference type="PANTHER" id="PTHR47971">
    <property type="entry name" value="KINESIN-RELATED PROTEIN 6"/>
    <property type="match status" value="1"/>
</dbReference>
<dbReference type="GO" id="GO:0008017">
    <property type="term" value="F:microtubule binding"/>
    <property type="evidence" value="ECO:0007669"/>
    <property type="project" value="InterPro"/>
</dbReference>
<evidence type="ECO:0000256" key="1">
    <source>
        <dbReference type="ARBA" id="ARBA00004123"/>
    </source>
</evidence>
<organism evidence="22 23">
    <name type="scientific">Gadus morhua</name>
    <name type="common">Atlantic cod</name>
    <dbReference type="NCBI Taxonomy" id="8049"/>
    <lineage>
        <taxon>Eukaryota</taxon>
        <taxon>Metazoa</taxon>
        <taxon>Chordata</taxon>
        <taxon>Craniata</taxon>
        <taxon>Vertebrata</taxon>
        <taxon>Euteleostomi</taxon>
        <taxon>Actinopterygii</taxon>
        <taxon>Neopterygii</taxon>
        <taxon>Teleostei</taxon>
        <taxon>Neoteleostei</taxon>
        <taxon>Acanthomorphata</taxon>
        <taxon>Zeiogadaria</taxon>
        <taxon>Gadariae</taxon>
        <taxon>Gadiformes</taxon>
        <taxon>Gadoidei</taxon>
        <taxon>Gadidae</taxon>
        <taxon>Gadus</taxon>
    </lineage>
</organism>
<dbReference type="InterPro" id="IPR001752">
    <property type="entry name" value="Kinesin_motor_dom"/>
</dbReference>
<dbReference type="InterPro" id="IPR019821">
    <property type="entry name" value="Kinesin_motor_CS"/>
</dbReference>
<keyword evidence="9" id="KW-0498">Mitosis</keyword>
<evidence type="ECO:0000256" key="7">
    <source>
        <dbReference type="ARBA" id="ARBA00022701"/>
    </source>
</evidence>
<evidence type="ECO:0000256" key="13">
    <source>
        <dbReference type="ARBA" id="ARBA00023054"/>
    </source>
</evidence>
<evidence type="ECO:0000256" key="17">
    <source>
        <dbReference type="ARBA" id="ARBA00023328"/>
    </source>
</evidence>
<dbReference type="GeneTree" id="ENSGT00940000166881"/>
<name>A0A8C4ZPN3_GADMO</name>
<dbReference type="InterPro" id="IPR027640">
    <property type="entry name" value="Kinesin-like_fam"/>
</dbReference>
<evidence type="ECO:0000256" key="3">
    <source>
        <dbReference type="ARBA" id="ARBA00004629"/>
    </source>
</evidence>
<evidence type="ECO:0000313" key="23">
    <source>
        <dbReference type="Proteomes" id="UP000694546"/>
    </source>
</evidence>
<dbReference type="GO" id="GO:0061484">
    <property type="term" value="P:hematopoietic stem cell homeostasis"/>
    <property type="evidence" value="ECO:0007669"/>
    <property type="project" value="Ensembl"/>
</dbReference>
<dbReference type="CDD" id="cd01367">
    <property type="entry name" value="KISc_KIF2_like"/>
    <property type="match status" value="1"/>
</dbReference>
<dbReference type="GO" id="GO:0007018">
    <property type="term" value="P:microtubule-based movement"/>
    <property type="evidence" value="ECO:0007669"/>
    <property type="project" value="InterPro"/>
</dbReference>
<keyword evidence="17" id="KW-0137">Centromere</keyword>
<evidence type="ECO:0000256" key="19">
    <source>
        <dbReference type="RuleBase" id="RU000394"/>
    </source>
</evidence>
<dbReference type="SMART" id="SM00129">
    <property type="entry name" value="KISc"/>
    <property type="match status" value="1"/>
</dbReference>
<evidence type="ECO:0000259" key="21">
    <source>
        <dbReference type="PROSITE" id="PS50067"/>
    </source>
</evidence>
<evidence type="ECO:0000256" key="18">
    <source>
        <dbReference type="PROSITE-ProRule" id="PRU00283"/>
    </source>
</evidence>
<comment type="similarity">
    <text evidence="18 19">Belongs to the TRAFAC class myosin-kinesin ATPase superfamily. Kinesin family.</text>
</comment>
<dbReference type="GO" id="GO:0000776">
    <property type="term" value="C:kinetochore"/>
    <property type="evidence" value="ECO:0007669"/>
    <property type="project" value="UniProtKB-KW"/>
</dbReference>
<dbReference type="Gene3D" id="3.40.850.10">
    <property type="entry name" value="Kinesin motor domain"/>
    <property type="match status" value="1"/>
</dbReference>
<feature type="region of interest" description="Disordered" evidence="20">
    <location>
        <begin position="640"/>
        <end position="664"/>
    </location>
</feature>
<reference evidence="22" key="2">
    <citation type="submission" date="2025-09" db="UniProtKB">
        <authorList>
            <consortium name="Ensembl"/>
        </authorList>
    </citation>
    <scope>IDENTIFICATION</scope>
</reference>
<dbReference type="Ensembl" id="ENSGMOT00000016966.2">
    <property type="protein sequence ID" value="ENSGMOP00000016548.2"/>
    <property type="gene ID" value="ENSGMOG00000015127.2"/>
</dbReference>
<dbReference type="PROSITE" id="PS50067">
    <property type="entry name" value="KINESIN_MOTOR_2"/>
    <property type="match status" value="1"/>
</dbReference>
<evidence type="ECO:0000256" key="2">
    <source>
        <dbReference type="ARBA" id="ARBA00004245"/>
    </source>
</evidence>
<feature type="binding site" evidence="18">
    <location>
        <begin position="392"/>
        <end position="399"/>
    </location>
    <ligand>
        <name>ATP</name>
        <dbReference type="ChEBI" id="CHEBI:30616"/>
    </ligand>
</feature>
<evidence type="ECO:0000256" key="5">
    <source>
        <dbReference type="ARBA" id="ARBA00022490"/>
    </source>
</evidence>
<dbReference type="SUPFAM" id="SSF52540">
    <property type="entry name" value="P-loop containing nucleoside triphosphate hydrolases"/>
    <property type="match status" value="1"/>
</dbReference>
<dbReference type="GO" id="GO:0007019">
    <property type="term" value="P:microtubule depolymerization"/>
    <property type="evidence" value="ECO:0007669"/>
    <property type="project" value="TreeGrafter"/>
</dbReference>
<keyword evidence="11" id="KW-0995">Kinetochore</keyword>
<evidence type="ECO:0000256" key="12">
    <source>
        <dbReference type="ARBA" id="ARBA00022840"/>
    </source>
</evidence>
<dbReference type="PANTHER" id="PTHR47971:SF25">
    <property type="entry name" value="KINESIN-LIKE PROTEIN KIF2C"/>
    <property type="match status" value="1"/>
</dbReference>
<keyword evidence="8 18" id="KW-0547">Nucleotide-binding</keyword>
<keyword evidence="13" id="KW-0175">Coiled coil</keyword>
<dbReference type="Pfam" id="PF00225">
    <property type="entry name" value="Kinesin"/>
    <property type="match status" value="1"/>
</dbReference>
<accession>A0A8C4ZPN3</accession>
<feature type="compositionally biased region" description="Low complexity" evidence="20">
    <location>
        <begin position="651"/>
        <end position="664"/>
    </location>
</feature>
<evidence type="ECO:0000256" key="6">
    <source>
        <dbReference type="ARBA" id="ARBA00022618"/>
    </source>
</evidence>
<keyword evidence="18 19" id="KW-0505">Motor protein</keyword>
<dbReference type="AlphaFoldDB" id="A0A8C4ZPN3"/>
<evidence type="ECO:0000256" key="15">
    <source>
        <dbReference type="ARBA" id="ARBA00023242"/>
    </source>
</evidence>
<dbReference type="Proteomes" id="UP000694546">
    <property type="component" value="Chromosome 8"/>
</dbReference>
<reference evidence="22" key="1">
    <citation type="submission" date="2025-08" db="UniProtKB">
        <authorList>
            <consortium name="Ensembl"/>
        </authorList>
    </citation>
    <scope>IDENTIFICATION</scope>
</reference>
<keyword evidence="4" id="KW-0158">Chromosome</keyword>
<dbReference type="GO" id="GO:0003777">
    <property type="term" value="F:microtubule motor activity"/>
    <property type="evidence" value="ECO:0007669"/>
    <property type="project" value="InterPro"/>
</dbReference>
<dbReference type="InterPro" id="IPR054473">
    <property type="entry name" value="KIF2A-like_N"/>
</dbReference>
<keyword evidence="12 18" id="KW-0067">ATP-binding</keyword>
<keyword evidence="15" id="KW-0539">Nucleus</keyword>
<dbReference type="GO" id="GO:0007059">
    <property type="term" value="P:chromosome segregation"/>
    <property type="evidence" value="ECO:0007669"/>
    <property type="project" value="UniProtKB-KW"/>
</dbReference>
<proteinExistence type="inferred from homology"/>
<sequence length="731" mass="81495">MKDSHYRNYHTFKPLAVQNLYLKERAVFGNSVEIFYPYVVEMDSLLSKYLVGVTIQISRSNGRIHGATVKAFDPCRSSVIVEWQEKDDKLLSKEISLNELHPLNPELQDQINAAAAAETGVLPTTVPEKTYGGRLRSRIPAPSSSTTPSASKREEAEEKVARKTIKPSDLYQFAACAPPQSLEVLASVKSSLTAINLNKKDEFKQPSPALPRSKDAAGENRDPQNRPKASLADGRRRTMAAPDSSKASKRMSVVIKPATQGKRGKFAEFKRPNQKFYEMVQDFRETLESVPLSLTDMVETHRICVCVRKRPLNKLEETRKDIDVISIPGNGSLLVHEPKQKVDLTKYLENQAFQFDYSFDETTTNEVVYRFTAKPLVYAAFEGSMATCFAYGQTGSGKTHTMGGDFRGKNQNSSTGIYYFAARDVFSLLSHRKYSHLNLSPYVSFFEIYNSKVYDLLNDKAKLRVLEDERQQMQVVGLEEVFVSEAEDVIKLIELGSACRTSGQTSANANSSRSHAVLQIALRRNDRAGTLYSKFSLVDLAGNERGQDVNSNDRNTLNETAEINTSLLALKECIRSLGQNKDHIPFRMSTLTRVLRDSFIGEKSKTCMIAMVSPSMASCDYTLNTLRYADRVKELNGTSKASAAAKQQEPVNSSAEENSSADSSVNEVISEAMVLKDEFDEELQSVIDVAKDLETDDASLPVLVDCVKKLYGNGVKHSYPNRSIVHLGYIQ</sequence>
<evidence type="ECO:0000313" key="22">
    <source>
        <dbReference type="Ensembl" id="ENSGMOP00000016548.2"/>
    </source>
</evidence>
<keyword evidence="23" id="KW-1185">Reference proteome</keyword>
<feature type="compositionally biased region" description="Basic and acidic residues" evidence="20">
    <location>
        <begin position="212"/>
        <end position="225"/>
    </location>
</feature>
<dbReference type="GO" id="GO:0005874">
    <property type="term" value="C:microtubule"/>
    <property type="evidence" value="ECO:0007669"/>
    <property type="project" value="UniProtKB-KW"/>
</dbReference>
<keyword evidence="5" id="KW-0963">Cytoplasm</keyword>
<evidence type="ECO:0000256" key="8">
    <source>
        <dbReference type="ARBA" id="ARBA00022741"/>
    </source>
</evidence>
<keyword evidence="16" id="KW-0131">Cell cycle</keyword>
<protein>
    <recommendedName>
        <fullName evidence="19">Kinesin-like protein</fullName>
    </recommendedName>
</protein>
<evidence type="ECO:0000256" key="11">
    <source>
        <dbReference type="ARBA" id="ARBA00022838"/>
    </source>
</evidence>
<evidence type="ECO:0000256" key="4">
    <source>
        <dbReference type="ARBA" id="ARBA00022454"/>
    </source>
</evidence>
<evidence type="ECO:0000256" key="16">
    <source>
        <dbReference type="ARBA" id="ARBA00023306"/>
    </source>
</evidence>
<dbReference type="InterPro" id="IPR036961">
    <property type="entry name" value="Kinesin_motor_dom_sf"/>
</dbReference>
<feature type="region of interest" description="Disordered" evidence="20">
    <location>
        <begin position="125"/>
        <end position="161"/>
    </location>
</feature>
<dbReference type="PROSITE" id="PS00411">
    <property type="entry name" value="KINESIN_MOTOR_1"/>
    <property type="match status" value="1"/>
</dbReference>
<feature type="domain" description="Kinesin motor" evidence="21">
    <location>
        <begin position="302"/>
        <end position="635"/>
    </location>
</feature>
<feature type="region of interest" description="Disordered" evidence="20">
    <location>
        <begin position="199"/>
        <end position="251"/>
    </location>
</feature>
<evidence type="ECO:0000256" key="9">
    <source>
        <dbReference type="ARBA" id="ARBA00022776"/>
    </source>
</evidence>
<feature type="compositionally biased region" description="Low complexity" evidence="20">
    <location>
        <begin position="140"/>
        <end position="150"/>
    </location>
</feature>
<gene>
    <name evidence="22" type="primary">kif2c</name>
</gene>
<evidence type="ECO:0000256" key="14">
    <source>
        <dbReference type="ARBA" id="ARBA00023212"/>
    </source>
</evidence>
<comment type="subcellular location">
    <subcellularLocation>
        <location evidence="3">Chromosome</location>
        <location evidence="3">Centromere</location>
        <location evidence="3">Kinetochore</location>
    </subcellularLocation>
    <subcellularLocation>
        <location evidence="2">Cytoplasm</location>
        <location evidence="2">Cytoskeleton</location>
    </subcellularLocation>
    <subcellularLocation>
        <location evidence="1">Nucleus</location>
    </subcellularLocation>
</comment>
<feature type="compositionally biased region" description="Basic and acidic residues" evidence="20">
    <location>
        <begin position="151"/>
        <end position="161"/>
    </location>
</feature>
<dbReference type="GO" id="GO:0051301">
    <property type="term" value="P:cell division"/>
    <property type="evidence" value="ECO:0007669"/>
    <property type="project" value="UniProtKB-KW"/>
</dbReference>
<dbReference type="GO" id="GO:0005634">
    <property type="term" value="C:nucleus"/>
    <property type="evidence" value="ECO:0007669"/>
    <property type="project" value="UniProtKB-SubCell"/>
</dbReference>
<dbReference type="GO" id="GO:0005524">
    <property type="term" value="F:ATP binding"/>
    <property type="evidence" value="ECO:0007669"/>
    <property type="project" value="UniProtKB-UniRule"/>
</dbReference>
<dbReference type="InterPro" id="IPR027417">
    <property type="entry name" value="P-loop_NTPase"/>
</dbReference>
<keyword evidence="14" id="KW-0206">Cytoskeleton</keyword>
<keyword evidence="7 19" id="KW-0493">Microtubule</keyword>
<dbReference type="Pfam" id="PF22923">
    <property type="entry name" value="KIF2A-like_1st"/>
    <property type="match status" value="1"/>
</dbReference>
<dbReference type="PRINTS" id="PR00380">
    <property type="entry name" value="KINESINHEAVY"/>
</dbReference>
<keyword evidence="10" id="KW-0159">Chromosome partition</keyword>